<dbReference type="PANTHER" id="PTHR15742">
    <property type="entry name" value="GIRDIN"/>
    <property type="match status" value="1"/>
</dbReference>
<evidence type="ECO:0000313" key="3">
    <source>
        <dbReference type="Proteomes" id="UP000093561"/>
    </source>
</evidence>
<dbReference type="WBParaSite" id="mrna-Wban_01685">
    <property type="protein sequence ID" value="mrna-Wban_01685"/>
    <property type="gene ID" value="Wban_01685"/>
</dbReference>
<sequence>MQDQYREEEIEEFRELQRKLEQNAKNCRILQLKLRKSECIREEDLLEASFATGNGLQISGKQLDAIRIKELESELRIAKEVSVRLHNELENAEEKRYKLEDEVFYMKDKIRELQTQNKWREIRNRAELQTDLLEASFATGNGLQISGKQLDAIRIKELESELRIAKEVSVRLHNELENAEEKRYKLEKRTSTDVSNNSINSNNSKQIHDILEREADLKDQLKFAEEDLRRKQLRLQRTESEEMQPESI</sequence>
<keyword evidence="1" id="KW-0175">Coiled coil</keyword>
<name>A0AAF5PJS1_WUCBA</name>
<reference evidence="4" key="3">
    <citation type="submission" date="2024-02" db="UniProtKB">
        <authorList>
            <consortium name="WormBaseParasite"/>
        </authorList>
    </citation>
    <scope>IDENTIFICATION</scope>
    <source>
        <strain evidence="4">pt0022</strain>
    </source>
</reference>
<dbReference type="AlphaFoldDB" id="A0AAF5PJS1"/>
<feature type="compositionally biased region" description="Low complexity" evidence="2">
    <location>
        <begin position="195"/>
        <end position="204"/>
    </location>
</feature>
<dbReference type="PANTHER" id="PTHR15742:SF5">
    <property type="entry name" value="GIRDIN"/>
    <property type="match status" value="1"/>
</dbReference>
<organism evidence="3 4">
    <name type="scientific">Wuchereria bancrofti</name>
    <dbReference type="NCBI Taxonomy" id="6293"/>
    <lineage>
        <taxon>Eukaryota</taxon>
        <taxon>Metazoa</taxon>
        <taxon>Ecdysozoa</taxon>
        <taxon>Nematoda</taxon>
        <taxon>Chromadorea</taxon>
        <taxon>Rhabditida</taxon>
        <taxon>Spirurina</taxon>
        <taxon>Spiruromorpha</taxon>
        <taxon>Filarioidea</taxon>
        <taxon>Onchocercidae</taxon>
        <taxon>Wuchereria</taxon>
    </lineage>
</organism>
<reference evidence="3" key="1">
    <citation type="submission" date="2015-03" db="EMBL/GenBank/DDBJ databases">
        <title>Wuchereria bancrofti Genome Sequencing Papua New Guinea Strain.</title>
        <authorList>
            <person name="Small S.T."/>
            <person name="Serre D."/>
            <person name="Zimmerman P.A."/>
        </authorList>
    </citation>
    <scope>NUCLEOTIDE SEQUENCE [LARGE SCALE GENOMIC DNA]</scope>
    <source>
        <strain evidence="3">pt0022</strain>
    </source>
</reference>
<dbReference type="Proteomes" id="UP000093561">
    <property type="component" value="Unassembled WGS sequence"/>
</dbReference>
<evidence type="ECO:0000256" key="1">
    <source>
        <dbReference type="SAM" id="Coils"/>
    </source>
</evidence>
<dbReference type="InterPro" id="IPR049885">
    <property type="entry name" value="MTCL1-3"/>
</dbReference>
<accession>A0AAF5PJS1</accession>
<evidence type="ECO:0000256" key="2">
    <source>
        <dbReference type="SAM" id="MobiDB-lite"/>
    </source>
</evidence>
<feature type="coiled-coil region" evidence="1">
    <location>
        <begin position="68"/>
        <end position="102"/>
    </location>
</feature>
<feature type="region of interest" description="Disordered" evidence="2">
    <location>
        <begin position="186"/>
        <end position="206"/>
    </location>
</feature>
<reference evidence="3" key="2">
    <citation type="journal article" date="2016" name="Mol. Ecol.">
        <title>Population genomics of the filarial nematode parasite Wuchereria bancrofti from mosquitoes.</title>
        <authorList>
            <person name="Small S.T."/>
            <person name="Reimer L.J."/>
            <person name="Tisch D.J."/>
            <person name="King C.L."/>
            <person name="Christensen B.M."/>
            <person name="Siba P.M."/>
            <person name="Kazura J.W."/>
            <person name="Serre D."/>
            <person name="Zimmerman P.A."/>
        </authorList>
    </citation>
    <scope>NUCLEOTIDE SEQUENCE</scope>
    <source>
        <strain evidence="3">pt0022</strain>
    </source>
</reference>
<protein>
    <submittedName>
        <fullName evidence="4">Uncharacterized protein</fullName>
    </submittedName>
</protein>
<proteinExistence type="predicted"/>
<evidence type="ECO:0000313" key="4">
    <source>
        <dbReference type="WBParaSite" id="mrna-Wban_01685"/>
    </source>
</evidence>
<feature type="coiled-coil region" evidence="1">
    <location>
        <begin position="6"/>
        <end position="33"/>
    </location>
</feature>